<dbReference type="GO" id="GO:0004722">
    <property type="term" value="F:protein serine/threonine phosphatase activity"/>
    <property type="evidence" value="ECO:0007669"/>
    <property type="project" value="UniProtKB-EC"/>
</dbReference>
<dbReference type="AlphaFoldDB" id="A0AA36G2K1"/>
<dbReference type="PROSITE" id="PS50250">
    <property type="entry name" value="PCI"/>
    <property type="match status" value="1"/>
</dbReference>
<evidence type="ECO:0000313" key="8">
    <source>
        <dbReference type="Proteomes" id="UP001177023"/>
    </source>
</evidence>
<feature type="compositionally biased region" description="Basic and acidic residues" evidence="4">
    <location>
        <begin position="374"/>
        <end position="388"/>
    </location>
</feature>
<keyword evidence="5" id="KW-0812">Transmembrane</keyword>
<comment type="caution">
    <text evidence="7">The sequence shown here is derived from an EMBL/GenBank/DDBJ whole genome shotgun (WGS) entry which is preliminary data.</text>
</comment>
<dbReference type="PRINTS" id="PR00114">
    <property type="entry name" value="STPHPHTASE"/>
</dbReference>
<dbReference type="CDD" id="cd00144">
    <property type="entry name" value="MPP_PPP_family"/>
    <property type="match status" value="1"/>
</dbReference>
<dbReference type="SUPFAM" id="SSF46785">
    <property type="entry name" value="Winged helix' DNA-binding domain"/>
    <property type="match status" value="1"/>
</dbReference>
<dbReference type="InterPro" id="IPR000717">
    <property type="entry name" value="PCI_dom"/>
</dbReference>
<evidence type="ECO:0000256" key="2">
    <source>
        <dbReference type="ARBA" id="ARBA00022942"/>
    </source>
</evidence>
<dbReference type="SMART" id="SM00156">
    <property type="entry name" value="PP2Ac"/>
    <property type="match status" value="1"/>
</dbReference>
<comment type="similarity">
    <text evidence="1">Belongs to the proteasome subunit S9 family.</text>
</comment>
<dbReference type="Pfam" id="PF01399">
    <property type="entry name" value="PCI"/>
    <property type="match status" value="1"/>
</dbReference>
<sequence>MLDPPNQPVYHHLGISTGVLRKIGFVLLIVALVAVAARKSWIEPQNGHISRPNRYRKDTNDACPSNRPFVCYVFDELERPYPELSGPKDTQQFCLSTPPAPVVTTGPLPTQAQADGLPPLIWLYIAIGTTIFVLLAASGGAYALKKRREKKKLLSEKGSASEEGPLRAGDPVSSTESAEAPKPPEAPKSPEATKPPEAPKLPVPPLKLVMFTEATDEFPITKSMGDGEAVIFENPQEALDKLLTPPLRHFKKVKEGQVLPLELSNVSYFRAKKIEVKFNDEQPNVVKRLEPMPNVLKPPYAPLSQEEDAMKHNENEAMRQARAKATKALSKQVKWENEEWVIVPRQHVHAGSLPNEDDRLSSGAGTPSPAADEELTRAEKKEKKKQDDPGINTNDEDAELLGKKAPRVTKEQYEEGLVEAKKMLPKVFSKARMLAGKRVGISLESLDKINAAVLFMLQQDSRQVVLVDGPAILFGDLHGNDIDLSLYLTTLTDHVGHADPKMCTDGIRLIFMGDYVDRGEFSLEVLLKIHILKILYPDRVHLLRGNHETARINTRYGFYEELTRRFEFKAAKEMWRTFNWIFSWYPLIAHSPGRFIAMHGGGGETVAEDGVAGVNAVGKPICDPDTNTTASEVMWSDFNAATGGECGFVENVHRGNGVYFNQLGLSLILENCNVGLMVRAHQLKPSGFGMAGKGKCATVFSSSNYQLPTRNHGAILCIGEDSFTVFQLIVKDCNGDFPFREVHDARVVDAPPSGKRCSPFPASEAKPPNSHTMGKPTVDPTNIAELGQFFETVIRDEELARKHDQQLLELTNRMANEGRIAELKDAFIASRNHLDSLPNARASKIVRTLVDACLRVKGSSNVEKEALCLEAIGWAKSTARLYLSRALRARLVRLYNDIGKYGEVLKITAELMREIRKVEDRELLIEIALEESRAAFALNNFSKAKTALATARTVSNGFYTSVALQAQLDLQSGVLYAADERDFKTAYSYFFEAFEGFSQLDDRRRATQGLKYMCLCKVMLDDSETMKAFLESKACQPYLKEKDIEAMKELSVAFRKRSLAIFQECFAKYPIELKQDLVVHGHSTFLYESVLEKEICRVVEPYSSVEVKHVAERIGLPYERIEKKLDKMILDLKLRGVVNQQQGILMILEPPPSEKTYQKANDLLKALNKVVDACQQQTAALF</sequence>
<dbReference type="InterPro" id="IPR040773">
    <property type="entry name" value="Rpn6_N"/>
</dbReference>
<dbReference type="SMART" id="SM00088">
    <property type="entry name" value="PINT"/>
    <property type="match status" value="1"/>
</dbReference>
<comment type="catalytic activity">
    <reaction evidence="3">
        <text>O-phospho-L-threonyl-[protein] + H2O = L-threonyl-[protein] + phosphate</text>
        <dbReference type="Rhea" id="RHEA:47004"/>
        <dbReference type="Rhea" id="RHEA-COMP:11060"/>
        <dbReference type="Rhea" id="RHEA-COMP:11605"/>
        <dbReference type="ChEBI" id="CHEBI:15377"/>
        <dbReference type="ChEBI" id="CHEBI:30013"/>
        <dbReference type="ChEBI" id="CHEBI:43474"/>
        <dbReference type="ChEBI" id="CHEBI:61977"/>
        <dbReference type="EC" id="3.1.3.16"/>
    </reaction>
</comment>
<evidence type="ECO:0000313" key="7">
    <source>
        <dbReference type="EMBL" id="CAJ0577202.1"/>
    </source>
</evidence>
<keyword evidence="8" id="KW-1185">Reference proteome</keyword>
<accession>A0AA36G2K1</accession>
<dbReference type="Proteomes" id="UP001177023">
    <property type="component" value="Unassembled WGS sequence"/>
</dbReference>
<keyword evidence="5" id="KW-0472">Membrane</keyword>
<dbReference type="InterPro" id="IPR004843">
    <property type="entry name" value="Calcineurin-like_PHP"/>
</dbReference>
<evidence type="ECO:0000256" key="1">
    <source>
        <dbReference type="ARBA" id="ARBA00007454"/>
    </source>
</evidence>
<feature type="domain" description="PCI" evidence="6">
    <location>
        <begin position="982"/>
        <end position="1152"/>
    </location>
</feature>
<dbReference type="GO" id="GO:0000502">
    <property type="term" value="C:proteasome complex"/>
    <property type="evidence" value="ECO:0007669"/>
    <property type="project" value="UniProtKB-KW"/>
</dbReference>
<organism evidence="7 8">
    <name type="scientific">Mesorhabditis spiculigera</name>
    <dbReference type="NCBI Taxonomy" id="96644"/>
    <lineage>
        <taxon>Eukaryota</taxon>
        <taxon>Metazoa</taxon>
        <taxon>Ecdysozoa</taxon>
        <taxon>Nematoda</taxon>
        <taxon>Chromadorea</taxon>
        <taxon>Rhabditida</taxon>
        <taxon>Rhabditina</taxon>
        <taxon>Rhabditomorpha</taxon>
        <taxon>Rhabditoidea</taxon>
        <taxon>Rhabditidae</taxon>
        <taxon>Mesorhabditinae</taxon>
        <taxon>Mesorhabditis</taxon>
    </lineage>
</organism>
<dbReference type="EC" id="3.1.3.16" evidence="3"/>
<feature type="transmembrane region" description="Helical" evidence="5">
    <location>
        <begin position="121"/>
        <end position="144"/>
    </location>
</feature>
<gene>
    <name evidence="7" type="ORF">MSPICULIGERA_LOCUS15480</name>
</gene>
<dbReference type="Gene3D" id="3.60.21.10">
    <property type="match status" value="1"/>
</dbReference>
<dbReference type="SUPFAM" id="SSF56300">
    <property type="entry name" value="Metallo-dependent phosphatases"/>
    <property type="match status" value="1"/>
</dbReference>
<protein>
    <recommendedName>
        <fullName evidence="3">Serine/threonine-protein phosphatase</fullName>
        <ecNumber evidence="3">3.1.3.16</ecNumber>
    </recommendedName>
</protein>
<feature type="transmembrane region" description="Helical" evidence="5">
    <location>
        <begin position="19"/>
        <end position="37"/>
    </location>
</feature>
<dbReference type="Pfam" id="PF18055">
    <property type="entry name" value="RPN6_N"/>
    <property type="match status" value="1"/>
</dbReference>
<name>A0AA36G2K1_9BILA</name>
<feature type="region of interest" description="Disordered" evidence="4">
    <location>
        <begin position="349"/>
        <end position="406"/>
    </location>
</feature>
<evidence type="ECO:0000256" key="4">
    <source>
        <dbReference type="SAM" id="MobiDB-lite"/>
    </source>
</evidence>
<feature type="region of interest" description="Disordered" evidence="4">
    <location>
        <begin position="753"/>
        <end position="777"/>
    </location>
</feature>
<dbReference type="InterPro" id="IPR036390">
    <property type="entry name" value="WH_DNA-bd_sf"/>
</dbReference>
<keyword evidence="3" id="KW-0378">Hydrolase</keyword>
<evidence type="ECO:0000256" key="5">
    <source>
        <dbReference type="SAM" id="Phobius"/>
    </source>
</evidence>
<dbReference type="InterPro" id="IPR029052">
    <property type="entry name" value="Metallo-depent_PP-like"/>
</dbReference>
<dbReference type="Pfam" id="PF00149">
    <property type="entry name" value="Metallophos"/>
    <property type="match status" value="1"/>
</dbReference>
<reference evidence="7" key="1">
    <citation type="submission" date="2023-06" db="EMBL/GenBank/DDBJ databases">
        <authorList>
            <person name="Delattre M."/>
        </authorList>
    </citation>
    <scope>NUCLEOTIDE SEQUENCE</scope>
    <source>
        <strain evidence="7">AF72</strain>
    </source>
</reference>
<dbReference type="PANTHER" id="PTHR10678">
    <property type="entry name" value="26S PROTEASOME NON-ATPASE REGULATORY SUBUNIT 11/COP9 SIGNALOSOME COMPLEX SUBUNIT 2"/>
    <property type="match status" value="1"/>
</dbReference>
<keyword evidence="5" id="KW-1133">Transmembrane helix</keyword>
<proteinExistence type="inferred from homology"/>
<evidence type="ECO:0000259" key="6">
    <source>
        <dbReference type="PROSITE" id="PS50250"/>
    </source>
</evidence>
<dbReference type="InterPro" id="IPR050871">
    <property type="entry name" value="26S_Proteasome/COP9_Components"/>
</dbReference>
<feature type="region of interest" description="Disordered" evidence="4">
    <location>
        <begin position="153"/>
        <end position="204"/>
    </location>
</feature>
<dbReference type="PROSITE" id="PS00125">
    <property type="entry name" value="SER_THR_PHOSPHATASE"/>
    <property type="match status" value="1"/>
</dbReference>
<dbReference type="EMBL" id="CATQJA010002648">
    <property type="protein sequence ID" value="CAJ0577202.1"/>
    <property type="molecule type" value="Genomic_DNA"/>
</dbReference>
<comment type="similarity">
    <text evidence="3">Belongs to the PPP phosphatase family.</text>
</comment>
<dbReference type="SMART" id="SM00753">
    <property type="entry name" value="PAM"/>
    <property type="match status" value="1"/>
</dbReference>
<dbReference type="Gene3D" id="1.25.40.570">
    <property type="match status" value="1"/>
</dbReference>
<feature type="non-terminal residue" evidence="7">
    <location>
        <position position="1"/>
    </location>
</feature>
<evidence type="ECO:0000256" key="3">
    <source>
        <dbReference type="RuleBase" id="RU004273"/>
    </source>
</evidence>
<dbReference type="InterPro" id="IPR006186">
    <property type="entry name" value="Ser/Thr-sp_prot-phosphatase"/>
</dbReference>
<keyword evidence="2" id="KW-0647">Proteasome</keyword>